<dbReference type="Gene3D" id="3.30.700.10">
    <property type="entry name" value="Glycoprotein, Type 4 Pilin"/>
    <property type="match status" value="1"/>
</dbReference>
<reference evidence="2 3" key="1">
    <citation type="submission" date="2019-02" db="EMBL/GenBank/DDBJ databases">
        <title>Deep-cultivation of Planctomycetes and their phenomic and genomic characterization uncovers novel biology.</title>
        <authorList>
            <person name="Wiegand S."/>
            <person name="Jogler M."/>
            <person name="Boedeker C."/>
            <person name="Pinto D."/>
            <person name="Vollmers J."/>
            <person name="Rivas-Marin E."/>
            <person name="Kohn T."/>
            <person name="Peeters S.H."/>
            <person name="Heuer A."/>
            <person name="Rast P."/>
            <person name="Oberbeckmann S."/>
            <person name="Bunk B."/>
            <person name="Jeske O."/>
            <person name="Meyerdierks A."/>
            <person name="Storesund J.E."/>
            <person name="Kallscheuer N."/>
            <person name="Luecker S."/>
            <person name="Lage O.M."/>
            <person name="Pohl T."/>
            <person name="Merkel B.J."/>
            <person name="Hornburger P."/>
            <person name="Mueller R.-W."/>
            <person name="Bruemmer F."/>
            <person name="Labrenz M."/>
            <person name="Spormann A.M."/>
            <person name="Op Den Camp H."/>
            <person name="Overmann J."/>
            <person name="Amann R."/>
            <person name="Jetten M.S.M."/>
            <person name="Mascher T."/>
            <person name="Medema M.H."/>
            <person name="Devos D.P."/>
            <person name="Kaster A.-K."/>
            <person name="Ovreas L."/>
            <person name="Rohde M."/>
            <person name="Galperin M.Y."/>
            <person name="Jogler C."/>
        </authorList>
    </citation>
    <scope>NUCLEOTIDE SEQUENCE [LARGE SCALE GENOMIC DNA]</scope>
    <source>
        <strain evidence="2 3">Pla52o</strain>
    </source>
</reference>
<sequence length="364" mass="38843">MKRQRIGFTLVELLVVITIIGILMGLLLPAVNAAREAARRNQCSTQLKNLALAAIQFENAKGELPGYINDFGTFVTGPDPSSESGANVDGHRKIGTWAVSLLPFLDGQPTYEQWSQDRYPVLNAAGDWNEKAAPNLAIMQCPSDPNSESSLGSNSYVSNNGTPVLPGASSSDPDLISFSTSQDRANGAFNAKYIDGTATGPAVRLDDFKDGQGNTMLFSENVQAMPWHLPGFTTAGTLIPTSGTEIGYPTNSRYYQGMVWHYEDPNNGTAPGSGWNAAGAPGAVDPVHKINSGDIYNLELTSAPADLARPSSAHTDGVNAGMADGGTRFITASIDYRVYQALLTPRGKSSSVPWKEFVLSDDDY</sequence>
<comment type="caution">
    <text evidence="2">The sequence shown here is derived from an EMBL/GenBank/DDBJ whole genome shotgun (WGS) entry which is preliminary data.</text>
</comment>
<dbReference type="PANTHER" id="PTHR30093:SF2">
    <property type="entry name" value="TYPE II SECRETION SYSTEM PROTEIN H"/>
    <property type="match status" value="1"/>
</dbReference>
<dbReference type="Proteomes" id="UP000316304">
    <property type="component" value="Unassembled WGS sequence"/>
</dbReference>
<dbReference type="SUPFAM" id="SSF54523">
    <property type="entry name" value="Pili subunits"/>
    <property type="match status" value="1"/>
</dbReference>
<evidence type="ECO:0000259" key="1">
    <source>
        <dbReference type="Pfam" id="PF07596"/>
    </source>
</evidence>
<dbReference type="AlphaFoldDB" id="A0A5C6CLP8"/>
<keyword evidence="3" id="KW-1185">Reference proteome</keyword>
<evidence type="ECO:0000313" key="3">
    <source>
        <dbReference type="Proteomes" id="UP000316304"/>
    </source>
</evidence>
<dbReference type="NCBIfam" id="TIGR04294">
    <property type="entry name" value="pre_pil_HX9DG"/>
    <property type="match status" value="1"/>
</dbReference>
<proteinExistence type="predicted"/>
<name>A0A5C6CLP8_9BACT</name>
<protein>
    <recommendedName>
        <fullName evidence="1">DUF1559 domain-containing protein</fullName>
    </recommendedName>
</protein>
<dbReference type="EMBL" id="SJPT01000003">
    <property type="protein sequence ID" value="TWU24241.1"/>
    <property type="molecule type" value="Genomic_DNA"/>
</dbReference>
<dbReference type="InterPro" id="IPR045584">
    <property type="entry name" value="Pilin-like"/>
</dbReference>
<evidence type="ECO:0000313" key="2">
    <source>
        <dbReference type="EMBL" id="TWU24241.1"/>
    </source>
</evidence>
<dbReference type="RefSeq" id="WP_146594462.1">
    <property type="nucleotide sequence ID" value="NZ_SJPT01000003.1"/>
</dbReference>
<dbReference type="NCBIfam" id="TIGR02532">
    <property type="entry name" value="IV_pilin_GFxxxE"/>
    <property type="match status" value="1"/>
</dbReference>
<dbReference type="PANTHER" id="PTHR30093">
    <property type="entry name" value="GENERAL SECRETION PATHWAY PROTEIN G"/>
    <property type="match status" value="1"/>
</dbReference>
<dbReference type="OrthoDB" id="269098at2"/>
<organism evidence="2 3">
    <name type="scientific">Novipirellula galeiformis</name>
    <dbReference type="NCBI Taxonomy" id="2528004"/>
    <lineage>
        <taxon>Bacteria</taxon>
        <taxon>Pseudomonadati</taxon>
        <taxon>Planctomycetota</taxon>
        <taxon>Planctomycetia</taxon>
        <taxon>Pirellulales</taxon>
        <taxon>Pirellulaceae</taxon>
        <taxon>Novipirellula</taxon>
    </lineage>
</organism>
<gene>
    <name evidence="2" type="ORF">Pla52o_21670</name>
</gene>
<dbReference type="Pfam" id="PF07596">
    <property type="entry name" value="SBP_bac_10"/>
    <property type="match status" value="1"/>
</dbReference>
<dbReference type="Pfam" id="PF07963">
    <property type="entry name" value="N_methyl"/>
    <property type="match status" value="1"/>
</dbReference>
<dbReference type="InterPro" id="IPR012902">
    <property type="entry name" value="N_methyl_site"/>
</dbReference>
<accession>A0A5C6CLP8</accession>
<feature type="domain" description="DUF1559" evidence="1">
    <location>
        <begin position="33"/>
        <end position="335"/>
    </location>
</feature>
<dbReference type="InterPro" id="IPR011453">
    <property type="entry name" value="DUF1559"/>
</dbReference>
<dbReference type="InterPro" id="IPR027558">
    <property type="entry name" value="Pre_pil_HX9DG_C"/>
</dbReference>